<dbReference type="AlphaFoldDB" id="A0A0G0JCE1"/>
<accession>A0A0G0JCE1</accession>
<organism evidence="1 2">
    <name type="scientific">Candidatus Nomurabacteria bacterium GW2011_GWB1_37_5</name>
    <dbReference type="NCBI Taxonomy" id="1618742"/>
    <lineage>
        <taxon>Bacteria</taxon>
        <taxon>Candidatus Nomuraibacteriota</taxon>
    </lineage>
</organism>
<dbReference type="Proteomes" id="UP000033876">
    <property type="component" value="Unassembled WGS sequence"/>
</dbReference>
<proteinExistence type="predicted"/>
<protein>
    <submittedName>
        <fullName evidence="1">Uncharacterized protein</fullName>
    </submittedName>
</protein>
<reference evidence="1 2" key="1">
    <citation type="journal article" date="2015" name="Nature">
        <title>rRNA introns, odd ribosomes, and small enigmatic genomes across a large radiation of phyla.</title>
        <authorList>
            <person name="Brown C.T."/>
            <person name="Hug L.A."/>
            <person name="Thomas B.C."/>
            <person name="Sharon I."/>
            <person name="Castelle C.J."/>
            <person name="Singh A."/>
            <person name="Wilkins M.J."/>
            <person name="Williams K.H."/>
            <person name="Banfield J.F."/>
        </authorList>
    </citation>
    <scope>NUCLEOTIDE SEQUENCE [LARGE SCALE GENOMIC DNA]</scope>
</reference>
<name>A0A0G0JCE1_9BACT</name>
<evidence type="ECO:0000313" key="1">
    <source>
        <dbReference type="EMBL" id="KKQ34454.1"/>
    </source>
</evidence>
<comment type="caution">
    <text evidence="1">The sequence shown here is derived from an EMBL/GenBank/DDBJ whole genome shotgun (WGS) entry which is preliminary data.</text>
</comment>
<dbReference type="EMBL" id="LBTF01000048">
    <property type="protein sequence ID" value="KKQ34454.1"/>
    <property type="molecule type" value="Genomic_DNA"/>
</dbReference>
<evidence type="ECO:0000313" key="2">
    <source>
        <dbReference type="Proteomes" id="UP000033876"/>
    </source>
</evidence>
<sequence>MNTEIKLILPNNNKGVVLDLKQGERLYFLAGPIRGGGDWQAKAIRVLNKKDPFCYIACPCRYDISHELSKYQLKPTELPRSTDDEREWPEYALDFPSQTMWERYYLEHASWFGSIIFWLPCENKENPRKKEDGPYARDTYGELGRWSIRSKKPDRFPNQYLSGGSHLNLVVGGWNACLGRPLLNPEP</sequence>
<dbReference type="Gene3D" id="3.40.50.450">
    <property type="match status" value="1"/>
</dbReference>
<gene>
    <name evidence="1" type="ORF">US50_C0048G0001</name>
</gene>